<proteinExistence type="predicted"/>
<reference evidence="1" key="1">
    <citation type="submission" date="2018-05" db="EMBL/GenBank/DDBJ databases">
        <authorList>
            <person name="Lanie J.A."/>
            <person name="Ng W.-L."/>
            <person name="Kazmierczak K.M."/>
            <person name="Andrzejewski T.M."/>
            <person name="Davidsen T.M."/>
            <person name="Wayne K.J."/>
            <person name="Tettelin H."/>
            <person name="Glass J.I."/>
            <person name="Rusch D."/>
            <person name="Podicherti R."/>
            <person name="Tsui H.-C.T."/>
            <person name="Winkler M.E."/>
        </authorList>
    </citation>
    <scope>NUCLEOTIDE SEQUENCE</scope>
</reference>
<sequence length="62" mass="7296">MESNLKNKLKEINEEIRYYPGPIAGCDVQFDWLLEQRIRLTNQLKKVGNIPRREPIDVIDQG</sequence>
<gene>
    <name evidence="1" type="ORF">METZ01_LOCUS139471</name>
</gene>
<protein>
    <submittedName>
        <fullName evidence="1">Uncharacterized protein</fullName>
    </submittedName>
</protein>
<accession>A0A381ZCX1</accession>
<evidence type="ECO:0000313" key="1">
    <source>
        <dbReference type="EMBL" id="SVA86617.1"/>
    </source>
</evidence>
<dbReference type="AlphaFoldDB" id="A0A381ZCX1"/>
<organism evidence="1">
    <name type="scientific">marine metagenome</name>
    <dbReference type="NCBI Taxonomy" id="408172"/>
    <lineage>
        <taxon>unclassified sequences</taxon>
        <taxon>metagenomes</taxon>
        <taxon>ecological metagenomes</taxon>
    </lineage>
</organism>
<name>A0A381ZCX1_9ZZZZ</name>
<dbReference type="EMBL" id="UINC01020681">
    <property type="protein sequence ID" value="SVA86617.1"/>
    <property type="molecule type" value="Genomic_DNA"/>
</dbReference>